<evidence type="ECO:0000313" key="3">
    <source>
        <dbReference type="Proteomes" id="UP001309876"/>
    </source>
</evidence>
<dbReference type="EMBL" id="JAVRRJ010000002">
    <property type="protein sequence ID" value="KAK5088911.1"/>
    <property type="molecule type" value="Genomic_DNA"/>
</dbReference>
<dbReference type="PANTHER" id="PTHR43591">
    <property type="entry name" value="METHYLTRANSFERASE"/>
    <property type="match status" value="1"/>
</dbReference>
<reference evidence="2 3" key="1">
    <citation type="submission" date="2023-08" db="EMBL/GenBank/DDBJ databases">
        <title>Black Yeasts Isolated from many extreme environments.</title>
        <authorList>
            <person name="Coleine C."/>
            <person name="Stajich J.E."/>
            <person name="Selbmann L."/>
        </authorList>
    </citation>
    <scope>NUCLEOTIDE SEQUENCE [LARGE SCALE GENOMIC DNA]</scope>
    <source>
        <strain evidence="2 3">CCFEE 5910</strain>
    </source>
</reference>
<dbReference type="SUPFAM" id="SSF53335">
    <property type="entry name" value="S-adenosyl-L-methionine-dependent methyltransferases"/>
    <property type="match status" value="1"/>
</dbReference>
<protein>
    <recommendedName>
        <fullName evidence="4">S-adenosyl-L-methionine-dependent methyltransferase</fullName>
    </recommendedName>
</protein>
<evidence type="ECO:0000256" key="1">
    <source>
        <dbReference type="SAM" id="MobiDB-lite"/>
    </source>
</evidence>
<feature type="compositionally biased region" description="Polar residues" evidence="1">
    <location>
        <begin position="1"/>
        <end position="15"/>
    </location>
</feature>
<dbReference type="Pfam" id="PF13489">
    <property type="entry name" value="Methyltransf_23"/>
    <property type="match status" value="1"/>
</dbReference>
<dbReference type="Gene3D" id="3.40.50.150">
    <property type="entry name" value="Vaccinia Virus protein VP39"/>
    <property type="match status" value="1"/>
</dbReference>
<dbReference type="Proteomes" id="UP001309876">
    <property type="component" value="Unassembled WGS sequence"/>
</dbReference>
<proteinExistence type="predicted"/>
<organism evidence="2 3">
    <name type="scientific">Lithohypha guttulata</name>
    <dbReference type="NCBI Taxonomy" id="1690604"/>
    <lineage>
        <taxon>Eukaryota</taxon>
        <taxon>Fungi</taxon>
        <taxon>Dikarya</taxon>
        <taxon>Ascomycota</taxon>
        <taxon>Pezizomycotina</taxon>
        <taxon>Eurotiomycetes</taxon>
        <taxon>Chaetothyriomycetidae</taxon>
        <taxon>Chaetothyriales</taxon>
        <taxon>Trichomeriaceae</taxon>
        <taxon>Lithohypha</taxon>
    </lineage>
</organism>
<evidence type="ECO:0000313" key="2">
    <source>
        <dbReference type="EMBL" id="KAK5088911.1"/>
    </source>
</evidence>
<dbReference type="CDD" id="cd02440">
    <property type="entry name" value="AdoMet_MTases"/>
    <property type="match status" value="1"/>
</dbReference>
<gene>
    <name evidence="2" type="ORF">LTR05_003134</name>
</gene>
<accession>A0AAN7T3T5</accession>
<evidence type="ECO:0008006" key="4">
    <source>
        <dbReference type="Google" id="ProtNLM"/>
    </source>
</evidence>
<keyword evidence="3" id="KW-1185">Reference proteome</keyword>
<sequence>MDQPASATNDYTLGNPQEPIEPDSTSDYDTDSVGSDLTSIASSVFEYQYENGRRYHAYRAGRYVLPNDETEQDRLDLMHHVFRLTLNGGLCLTQLENPLKILDVGTGTGIWAIQVADEYPSAQVIGTDISPIQPNWVPPNVQFQIDDAETNWAFPQDSFDFVHIRCGGGSIRNWPALLAQAYDHLKPGGRIELSEGRTRMCCDDGTYSQESSTYKWVDTFHQIARSHGLDFDPFDHYAGWLRQAGFENVIEEERPCPIGGWPKNKRLKEIGKVFKYQFLTMAVDSYSLALFTRLGGWSVEETQVLLAEVRSEFGPKQKAHLYTHCSYAIGQKPGR</sequence>
<dbReference type="InterPro" id="IPR029063">
    <property type="entry name" value="SAM-dependent_MTases_sf"/>
</dbReference>
<comment type="caution">
    <text evidence="2">The sequence shown here is derived from an EMBL/GenBank/DDBJ whole genome shotgun (WGS) entry which is preliminary data.</text>
</comment>
<feature type="compositionally biased region" description="Acidic residues" evidence="1">
    <location>
        <begin position="20"/>
        <end position="30"/>
    </location>
</feature>
<dbReference type="AlphaFoldDB" id="A0AAN7T3T5"/>
<feature type="region of interest" description="Disordered" evidence="1">
    <location>
        <begin position="1"/>
        <end position="33"/>
    </location>
</feature>
<name>A0AAN7T3T5_9EURO</name>
<dbReference type="GO" id="GO:0008168">
    <property type="term" value="F:methyltransferase activity"/>
    <property type="evidence" value="ECO:0007669"/>
    <property type="project" value="TreeGrafter"/>
</dbReference>
<dbReference type="PANTHER" id="PTHR43591:SF10">
    <property type="entry name" value="ABC TRANSMEMBRANE TYPE-1 DOMAIN-CONTAINING PROTEIN-RELATED"/>
    <property type="match status" value="1"/>
</dbReference>